<evidence type="ECO:0000256" key="7">
    <source>
        <dbReference type="ARBA" id="ARBA00022909"/>
    </source>
</evidence>
<dbReference type="NCBIfam" id="TIGR01498">
    <property type="entry name" value="folK"/>
    <property type="match status" value="1"/>
</dbReference>
<evidence type="ECO:0000256" key="4">
    <source>
        <dbReference type="ARBA" id="ARBA00022741"/>
    </source>
</evidence>
<dbReference type="GO" id="GO:0046656">
    <property type="term" value="P:folic acid biosynthetic process"/>
    <property type="evidence" value="ECO:0007669"/>
    <property type="project" value="UniProtKB-KW"/>
</dbReference>
<dbReference type="GO" id="GO:0003848">
    <property type="term" value="F:2-amino-4-hydroxy-6-hydroxymethyldihydropteridine diphosphokinase activity"/>
    <property type="evidence" value="ECO:0007669"/>
    <property type="project" value="UniProtKB-EC"/>
</dbReference>
<dbReference type="GO" id="GO:0005524">
    <property type="term" value="F:ATP binding"/>
    <property type="evidence" value="ECO:0007669"/>
    <property type="project" value="UniProtKB-KW"/>
</dbReference>
<organism evidence="9">
    <name type="scientific">marine metagenome</name>
    <dbReference type="NCBI Taxonomy" id="408172"/>
    <lineage>
        <taxon>unclassified sequences</taxon>
        <taxon>metagenomes</taxon>
        <taxon>ecological metagenomes</taxon>
    </lineage>
</organism>
<dbReference type="SUPFAM" id="SSF55083">
    <property type="entry name" value="6-hydroxymethyl-7,8-dihydropterin pyrophosphokinase, HPPK"/>
    <property type="match status" value="1"/>
</dbReference>
<dbReference type="EC" id="2.7.6.3" evidence="2"/>
<keyword evidence="4" id="KW-0547">Nucleotide-binding</keyword>
<keyword evidence="7" id="KW-0289">Folate biosynthesis</keyword>
<dbReference type="GO" id="GO:0046654">
    <property type="term" value="P:tetrahydrofolate biosynthetic process"/>
    <property type="evidence" value="ECO:0007669"/>
    <property type="project" value="UniProtKB-UniPathway"/>
</dbReference>
<evidence type="ECO:0000256" key="2">
    <source>
        <dbReference type="ARBA" id="ARBA00013253"/>
    </source>
</evidence>
<evidence type="ECO:0000259" key="8">
    <source>
        <dbReference type="Pfam" id="PF01288"/>
    </source>
</evidence>
<name>A0A382GCU7_9ZZZZ</name>
<dbReference type="Gene3D" id="3.30.70.560">
    <property type="entry name" value="7,8-Dihydro-6-hydroxymethylpterin-pyrophosphokinase HPPK"/>
    <property type="match status" value="1"/>
</dbReference>
<dbReference type="GO" id="GO:0016301">
    <property type="term" value="F:kinase activity"/>
    <property type="evidence" value="ECO:0007669"/>
    <property type="project" value="UniProtKB-KW"/>
</dbReference>
<evidence type="ECO:0000313" key="9">
    <source>
        <dbReference type="EMBL" id="SVB73066.1"/>
    </source>
</evidence>
<evidence type="ECO:0000256" key="5">
    <source>
        <dbReference type="ARBA" id="ARBA00022777"/>
    </source>
</evidence>
<keyword evidence="3" id="KW-0808">Transferase</keyword>
<dbReference type="InterPro" id="IPR000550">
    <property type="entry name" value="Hppk"/>
</dbReference>
<feature type="domain" description="7,8-dihydro-6-hydroxymethylpterin-pyrophosphokinase" evidence="8">
    <location>
        <begin position="4"/>
        <end position="68"/>
    </location>
</feature>
<dbReference type="EMBL" id="UINC01054858">
    <property type="protein sequence ID" value="SVB73066.1"/>
    <property type="molecule type" value="Genomic_DNA"/>
</dbReference>
<accession>A0A382GCU7</accession>
<comment type="pathway">
    <text evidence="1">Cofactor biosynthesis; tetrahydrofolate biosynthesis; 2-amino-4-hydroxy-6-hydroxymethyl-7,8-dihydropteridine diphosphate from 7,8-dihydroneopterin triphosphate: step 4/4.</text>
</comment>
<dbReference type="InterPro" id="IPR035907">
    <property type="entry name" value="Hppk_sf"/>
</dbReference>
<keyword evidence="5" id="KW-0418">Kinase</keyword>
<reference evidence="9" key="1">
    <citation type="submission" date="2018-05" db="EMBL/GenBank/DDBJ databases">
        <authorList>
            <person name="Lanie J.A."/>
            <person name="Ng W.-L."/>
            <person name="Kazmierczak K.M."/>
            <person name="Andrzejewski T.M."/>
            <person name="Davidsen T.M."/>
            <person name="Wayne K.J."/>
            <person name="Tettelin H."/>
            <person name="Glass J.I."/>
            <person name="Rusch D."/>
            <person name="Podicherti R."/>
            <person name="Tsui H.-C.T."/>
            <person name="Winkler M.E."/>
        </authorList>
    </citation>
    <scope>NUCLEOTIDE SEQUENCE</scope>
</reference>
<dbReference type="Pfam" id="PF01288">
    <property type="entry name" value="HPPK"/>
    <property type="match status" value="1"/>
</dbReference>
<dbReference type="PANTHER" id="PTHR43071:SF2">
    <property type="entry name" value="2-AMINO-4-HYDROXY-6-HYDROXYMETHYLDIHYDROPTERIDINE PYROPHOSPHOKINASE"/>
    <property type="match status" value="1"/>
</dbReference>
<evidence type="ECO:0000256" key="3">
    <source>
        <dbReference type="ARBA" id="ARBA00022679"/>
    </source>
</evidence>
<dbReference type="PANTHER" id="PTHR43071">
    <property type="entry name" value="2-AMINO-4-HYDROXY-6-HYDROXYMETHYLDIHYDROPTERIDINE PYROPHOSPHOKINASE"/>
    <property type="match status" value="1"/>
</dbReference>
<sequence>MTGKEVVTTLRSIETSLGRDRTLPKFSSRIIDLDLVLYDDLVIDTLNVPRDDILKYAFVLAPLAEISPEEIHPIEKATYRNLWSTFKSRQDFQLNQYKIERLFE</sequence>
<protein>
    <recommendedName>
        <fullName evidence="2">2-amino-4-hydroxy-6-hydroxymethyldihydropteridine diphosphokinase</fullName>
        <ecNumber evidence="2">2.7.6.3</ecNumber>
    </recommendedName>
</protein>
<dbReference type="AlphaFoldDB" id="A0A382GCU7"/>
<evidence type="ECO:0000256" key="6">
    <source>
        <dbReference type="ARBA" id="ARBA00022840"/>
    </source>
</evidence>
<proteinExistence type="predicted"/>
<evidence type="ECO:0000256" key="1">
    <source>
        <dbReference type="ARBA" id="ARBA00005051"/>
    </source>
</evidence>
<keyword evidence="6" id="KW-0067">ATP-binding</keyword>
<dbReference type="UniPathway" id="UPA00077">
    <property type="reaction ID" value="UER00155"/>
</dbReference>
<gene>
    <name evidence="9" type="ORF">METZ01_LOCUS225920</name>
</gene>